<reference evidence="1" key="1">
    <citation type="submission" date="2013-12" db="EMBL/GenBank/DDBJ databases">
        <title>The Genome Sequence of Aphanomyces astaci APO3.</title>
        <authorList>
            <consortium name="The Broad Institute Genomics Platform"/>
            <person name="Russ C."/>
            <person name="Tyler B."/>
            <person name="van West P."/>
            <person name="Dieguez-Uribeondo J."/>
            <person name="Young S.K."/>
            <person name="Zeng Q."/>
            <person name="Gargeya S."/>
            <person name="Fitzgerald M."/>
            <person name="Abouelleil A."/>
            <person name="Alvarado L."/>
            <person name="Chapman S.B."/>
            <person name="Gainer-Dewar J."/>
            <person name="Goldberg J."/>
            <person name="Griggs A."/>
            <person name="Gujja S."/>
            <person name="Hansen M."/>
            <person name="Howarth C."/>
            <person name="Imamovic A."/>
            <person name="Ireland A."/>
            <person name="Larimer J."/>
            <person name="McCowan C."/>
            <person name="Murphy C."/>
            <person name="Pearson M."/>
            <person name="Poon T.W."/>
            <person name="Priest M."/>
            <person name="Roberts A."/>
            <person name="Saif S."/>
            <person name="Shea T."/>
            <person name="Sykes S."/>
            <person name="Wortman J."/>
            <person name="Nusbaum C."/>
            <person name="Birren B."/>
        </authorList>
    </citation>
    <scope>NUCLEOTIDE SEQUENCE [LARGE SCALE GENOMIC DNA]</scope>
    <source>
        <strain evidence="1">APO3</strain>
    </source>
</reference>
<proteinExistence type="predicted"/>
<sequence length="85" mass="9348">MRPCASFAQKLTQGSPMVQVSDNKWSTAINATMASAVIMQGSPEPVSSTCDHPPRELDHELRIRELLPTTFLNKWASYSLAMGVL</sequence>
<gene>
    <name evidence="1" type="ORF">H257_17034</name>
</gene>
<name>W4FGQ2_APHAT</name>
<dbReference type="GeneID" id="20819030"/>
<evidence type="ECO:0000313" key="1">
    <source>
        <dbReference type="EMBL" id="ETV66605.1"/>
    </source>
</evidence>
<dbReference type="AlphaFoldDB" id="W4FGQ2"/>
<accession>W4FGQ2</accession>
<protein>
    <submittedName>
        <fullName evidence="1">Uncharacterized protein</fullName>
    </submittedName>
</protein>
<dbReference type="RefSeq" id="XP_009843976.1">
    <property type="nucleotide sequence ID" value="XM_009845674.1"/>
</dbReference>
<organism evidence="1">
    <name type="scientific">Aphanomyces astaci</name>
    <name type="common">Crayfish plague agent</name>
    <dbReference type="NCBI Taxonomy" id="112090"/>
    <lineage>
        <taxon>Eukaryota</taxon>
        <taxon>Sar</taxon>
        <taxon>Stramenopiles</taxon>
        <taxon>Oomycota</taxon>
        <taxon>Saprolegniomycetes</taxon>
        <taxon>Saprolegniales</taxon>
        <taxon>Verrucalvaceae</taxon>
        <taxon>Aphanomyces</taxon>
    </lineage>
</organism>
<dbReference type="EMBL" id="KI913209">
    <property type="protein sequence ID" value="ETV66605.1"/>
    <property type="molecule type" value="Genomic_DNA"/>
</dbReference>
<dbReference type="VEuPathDB" id="FungiDB:H257_17034"/>